<sequence>MKARFDKSLKYAIEGIEKCFLRERNLKIHIFIMGCVIICGFAFHISYFEWMICLLLFAIVISLELVNTAIEAVVDLCSPQKHPLAKYAKDVAAGAVLVSAIIAVLIGLLIFIPRIF</sequence>
<evidence type="ECO:0000256" key="10">
    <source>
        <dbReference type="ARBA" id="ARBA00022989"/>
    </source>
</evidence>
<dbReference type="GO" id="GO:0046872">
    <property type="term" value="F:metal ion binding"/>
    <property type="evidence" value="ECO:0007669"/>
    <property type="project" value="UniProtKB-KW"/>
</dbReference>
<dbReference type="CDD" id="cd14265">
    <property type="entry name" value="UDPK_IM_like"/>
    <property type="match status" value="1"/>
</dbReference>
<keyword evidence="7 17" id="KW-0547">Nucleotide-binding</keyword>
<dbReference type="PANTHER" id="PTHR34299">
    <property type="entry name" value="DIACYLGLYCEROL KINASE"/>
    <property type="match status" value="1"/>
</dbReference>
<evidence type="ECO:0000313" key="20">
    <source>
        <dbReference type="EMBL" id="EFW04254.1"/>
    </source>
</evidence>
<evidence type="ECO:0000256" key="14">
    <source>
        <dbReference type="ARBA" id="ARBA00023264"/>
    </source>
</evidence>
<dbReference type="STRING" id="100884.GCA_000269565_00191"/>
<evidence type="ECO:0000256" key="18">
    <source>
        <dbReference type="PIRSR" id="PIRSR600829-4"/>
    </source>
</evidence>
<keyword evidence="3" id="KW-1003">Cell membrane</keyword>
<feature type="transmembrane region" description="Helical" evidence="19">
    <location>
        <begin position="28"/>
        <end position="45"/>
    </location>
</feature>
<evidence type="ECO:0000256" key="5">
    <source>
        <dbReference type="ARBA" id="ARBA00022679"/>
    </source>
</evidence>
<feature type="transmembrane region" description="Helical" evidence="19">
    <location>
        <begin position="91"/>
        <end position="112"/>
    </location>
</feature>
<dbReference type="RefSeq" id="WP_008789625.1">
    <property type="nucleotide sequence ID" value="NZ_AKCB01000001.1"/>
</dbReference>
<dbReference type="GO" id="GO:0016301">
    <property type="term" value="F:kinase activity"/>
    <property type="evidence" value="ECO:0007669"/>
    <property type="project" value="UniProtKB-KW"/>
</dbReference>
<dbReference type="PANTHER" id="PTHR34299:SF1">
    <property type="entry name" value="DIACYLGLYCEROL KINASE"/>
    <property type="match status" value="1"/>
</dbReference>
<keyword evidence="10 19" id="KW-1133">Transmembrane helix</keyword>
<dbReference type="eggNOG" id="COG0818">
    <property type="taxonomic scope" value="Bacteria"/>
</dbReference>
<keyword evidence="18" id="KW-0479">Metal-binding</keyword>
<dbReference type="Pfam" id="PF01219">
    <property type="entry name" value="DAGK_prokar"/>
    <property type="match status" value="1"/>
</dbReference>
<evidence type="ECO:0000256" key="9">
    <source>
        <dbReference type="ARBA" id="ARBA00022840"/>
    </source>
</evidence>
<dbReference type="InterPro" id="IPR000829">
    <property type="entry name" value="DAGK"/>
</dbReference>
<comment type="caution">
    <text evidence="20">The sequence shown here is derived from an EMBL/GenBank/DDBJ whole genome shotgun (WGS) entry which is preliminary data.</text>
</comment>
<dbReference type="GO" id="GO:0005886">
    <property type="term" value="C:plasma membrane"/>
    <property type="evidence" value="ECO:0007669"/>
    <property type="project" value="UniProtKB-SubCell"/>
</dbReference>
<keyword evidence="5" id="KW-0808">Transferase</keyword>
<feature type="binding site" evidence="18">
    <location>
        <position position="23"/>
    </location>
    <ligand>
        <name>a divalent metal cation</name>
        <dbReference type="ChEBI" id="CHEBI:60240"/>
    </ligand>
</feature>
<comment type="subcellular location">
    <subcellularLocation>
        <location evidence="1">Cell membrane</location>
        <topology evidence="1">Multi-pass membrane protein</topology>
    </subcellularLocation>
</comment>
<organism evidence="20 21">
    <name type="scientific">Coprobacillus cateniformis</name>
    <dbReference type="NCBI Taxonomy" id="100884"/>
    <lineage>
        <taxon>Bacteria</taxon>
        <taxon>Bacillati</taxon>
        <taxon>Bacillota</taxon>
        <taxon>Erysipelotrichia</taxon>
        <taxon>Erysipelotrichales</taxon>
        <taxon>Coprobacillaceae</taxon>
        <taxon>Coprobacillus</taxon>
    </lineage>
</organism>
<keyword evidence="18" id="KW-0460">Magnesium</keyword>
<dbReference type="AlphaFoldDB" id="E7GCP5"/>
<comment type="similarity">
    <text evidence="2">Belongs to the bacterial diacylglycerol kinase family.</text>
</comment>
<keyword evidence="11" id="KW-0443">Lipid metabolism</keyword>
<dbReference type="GeneID" id="78228121"/>
<dbReference type="GO" id="GO:0005524">
    <property type="term" value="F:ATP binding"/>
    <property type="evidence" value="ECO:0007669"/>
    <property type="project" value="UniProtKB-KW"/>
</dbReference>
<evidence type="ECO:0000313" key="21">
    <source>
        <dbReference type="Proteomes" id="UP000003157"/>
    </source>
</evidence>
<keyword evidence="4" id="KW-0444">Lipid biosynthesis</keyword>
<dbReference type="PROSITE" id="PS01069">
    <property type="entry name" value="DAGK_PROKAR"/>
    <property type="match status" value="1"/>
</dbReference>
<protein>
    <submittedName>
        <fullName evidence="20">Diacylglycerol kinase</fullName>
    </submittedName>
</protein>
<dbReference type="InterPro" id="IPR033717">
    <property type="entry name" value="UDPK"/>
</dbReference>
<keyword evidence="14" id="KW-1208">Phospholipid metabolism</keyword>
<accession>E7GCP5</accession>
<dbReference type="EMBL" id="ADKX01000039">
    <property type="protein sequence ID" value="EFW04254.1"/>
    <property type="molecule type" value="Genomic_DNA"/>
</dbReference>
<comment type="cofactor">
    <cofactor evidence="18">
        <name>Mg(2+)</name>
        <dbReference type="ChEBI" id="CHEBI:18420"/>
    </cofactor>
    <text evidence="18">Mn(2+), Zn(2+), Cd(2+) and Co(2+) support activity to lesser extents.</text>
</comment>
<keyword evidence="21" id="KW-1185">Reference proteome</keyword>
<feature type="active site" description="Proton acceptor" evidence="15">
    <location>
        <position position="64"/>
    </location>
</feature>
<evidence type="ECO:0000256" key="2">
    <source>
        <dbReference type="ARBA" id="ARBA00005967"/>
    </source>
</evidence>
<feature type="binding site" evidence="17">
    <location>
        <position position="71"/>
    </location>
    <ligand>
        <name>ATP</name>
        <dbReference type="ChEBI" id="CHEBI:30616"/>
    </ligand>
</feature>
<evidence type="ECO:0000256" key="16">
    <source>
        <dbReference type="PIRSR" id="PIRSR600829-2"/>
    </source>
</evidence>
<evidence type="ECO:0000256" key="13">
    <source>
        <dbReference type="ARBA" id="ARBA00023209"/>
    </source>
</evidence>
<name>E7GCP5_9FIRM</name>
<evidence type="ECO:0000256" key="8">
    <source>
        <dbReference type="ARBA" id="ARBA00022777"/>
    </source>
</evidence>
<evidence type="ECO:0000256" key="6">
    <source>
        <dbReference type="ARBA" id="ARBA00022692"/>
    </source>
</evidence>
<evidence type="ECO:0000256" key="11">
    <source>
        <dbReference type="ARBA" id="ARBA00023098"/>
    </source>
</evidence>
<evidence type="ECO:0000256" key="1">
    <source>
        <dbReference type="ARBA" id="ARBA00004651"/>
    </source>
</evidence>
<dbReference type="GO" id="GO:0008654">
    <property type="term" value="P:phospholipid biosynthetic process"/>
    <property type="evidence" value="ECO:0007669"/>
    <property type="project" value="UniProtKB-KW"/>
</dbReference>
<keyword evidence="8 20" id="KW-0418">Kinase</keyword>
<dbReference type="OrthoDB" id="9789934at2"/>
<evidence type="ECO:0000256" key="19">
    <source>
        <dbReference type="SAM" id="Phobius"/>
    </source>
</evidence>
<feature type="binding site" evidence="17">
    <location>
        <position position="11"/>
    </location>
    <ligand>
        <name>ATP</name>
        <dbReference type="ChEBI" id="CHEBI:30616"/>
    </ligand>
</feature>
<feature type="binding site" evidence="18">
    <location>
        <position position="71"/>
    </location>
    <ligand>
        <name>a divalent metal cation</name>
        <dbReference type="ChEBI" id="CHEBI:60240"/>
    </ligand>
</feature>
<keyword evidence="6 19" id="KW-0812">Transmembrane</keyword>
<feature type="binding site" evidence="17">
    <location>
        <begin position="89"/>
        <end position="90"/>
    </location>
    <ligand>
        <name>ATP</name>
        <dbReference type="ChEBI" id="CHEBI:30616"/>
    </ligand>
</feature>
<dbReference type="HOGENOM" id="CLU_112343_2_2_9"/>
<feature type="binding site" evidence="16">
    <location>
        <position position="64"/>
    </location>
    <ligand>
        <name>substrate</name>
    </ligand>
</feature>
<evidence type="ECO:0000256" key="12">
    <source>
        <dbReference type="ARBA" id="ARBA00023136"/>
    </source>
</evidence>
<dbReference type="InterPro" id="IPR036945">
    <property type="entry name" value="DAGK_sf"/>
</dbReference>
<dbReference type="Gene3D" id="1.10.287.3610">
    <property type="match status" value="1"/>
</dbReference>
<feature type="transmembrane region" description="Helical" evidence="19">
    <location>
        <begin position="51"/>
        <end position="70"/>
    </location>
</feature>
<keyword evidence="12 19" id="KW-0472">Membrane</keyword>
<proteinExistence type="inferred from homology"/>
<keyword evidence="9 17" id="KW-0067">ATP-binding</keyword>
<evidence type="ECO:0000256" key="15">
    <source>
        <dbReference type="PIRSR" id="PIRSR600829-1"/>
    </source>
</evidence>
<feature type="binding site" evidence="17">
    <location>
        <position position="23"/>
    </location>
    <ligand>
        <name>ATP</name>
        <dbReference type="ChEBI" id="CHEBI:30616"/>
    </ligand>
</feature>
<gene>
    <name evidence="20" type="ORF">HMPREF9488_02537</name>
</gene>
<evidence type="ECO:0000256" key="7">
    <source>
        <dbReference type="ARBA" id="ARBA00022741"/>
    </source>
</evidence>
<evidence type="ECO:0000256" key="4">
    <source>
        <dbReference type="ARBA" id="ARBA00022516"/>
    </source>
</evidence>
<evidence type="ECO:0000256" key="3">
    <source>
        <dbReference type="ARBA" id="ARBA00022475"/>
    </source>
</evidence>
<dbReference type="Proteomes" id="UP000003157">
    <property type="component" value="Unassembled WGS sequence"/>
</dbReference>
<keyword evidence="13" id="KW-0594">Phospholipid biosynthesis</keyword>
<evidence type="ECO:0000256" key="17">
    <source>
        <dbReference type="PIRSR" id="PIRSR600829-3"/>
    </source>
</evidence>
<reference evidence="20 21" key="1">
    <citation type="submission" date="2010-12" db="EMBL/GenBank/DDBJ databases">
        <title>The Genome Sequence of Coprobacillus sp. strain 29_1.</title>
        <authorList>
            <consortium name="The Broad Institute Genome Sequencing Platform"/>
            <person name="Earl A."/>
            <person name="Ward D."/>
            <person name="Feldgarden M."/>
            <person name="Gevers D."/>
            <person name="Daigneault M."/>
            <person name="Sibley C.D."/>
            <person name="White A."/>
            <person name="Strauss J."/>
            <person name="Allen-Vercoe E."/>
            <person name="Young S.K."/>
            <person name="Zeng Q."/>
            <person name="Gargeya S."/>
            <person name="Fitzgerald M."/>
            <person name="Haas B."/>
            <person name="Abouelleil A."/>
            <person name="Alvarado L."/>
            <person name="Arachchi H.M."/>
            <person name="Berlin A."/>
            <person name="Brown A."/>
            <person name="Chapman S.B."/>
            <person name="Chen Z."/>
            <person name="Dunbar C."/>
            <person name="Freedman E."/>
            <person name="Gearin G."/>
            <person name="Gellesch M."/>
            <person name="Goldberg J."/>
            <person name="Griggs A."/>
            <person name="Gujja S."/>
            <person name="Heilman E."/>
            <person name="Heiman D."/>
            <person name="Howarth C."/>
            <person name="Larson L."/>
            <person name="Lui A."/>
            <person name="MacDonald P.J.P."/>
            <person name="Mehta T."/>
            <person name="Montmayeur A."/>
            <person name="Murphy C."/>
            <person name="Neiman D."/>
            <person name="Pearson M."/>
            <person name="Priest M."/>
            <person name="Roberts A."/>
            <person name="Saif S."/>
            <person name="Shea T."/>
            <person name="Shenoy N."/>
            <person name="Sisk P."/>
            <person name="Stolte C."/>
            <person name="Sykes S."/>
            <person name="White J."/>
            <person name="Yandava C."/>
            <person name="Nusbaum C."/>
            <person name="Birren B."/>
        </authorList>
    </citation>
    <scope>NUCLEOTIDE SEQUENCE [LARGE SCALE GENOMIC DNA]</scope>
    <source>
        <strain evidence="20 21">29_1</strain>
    </source>
</reference>